<accession>A0ABN7V6Q5</accession>
<dbReference type="PANTHER" id="PTHR35871">
    <property type="entry name" value="EXPRESSED PROTEIN"/>
    <property type="match status" value="1"/>
</dbReference>
<evidence type="ECO:0000313" key="1">
    <source>
        <dbReference type="EMBL" id="CAG8737877.1"/>
    </source>
</evidence>
<dbReference type="PANTHER" id="PTHR35871:SF1">
    <property type="entry name" value="CXC1-LIKE CYSTEINE CLUSTER ASSOCIATED WITH KDZ TRANSPOSASES DOMAIN-CONTAINING PROTEIN"/>
    <property type="match status" value="1"/>
</dbReference>
<organism evidence="1 2">
    <name type="scientific">Gigaspora margarita</name>
    <dbReference type="NCBI Taxonomy" id="4874"/>
    <lineage>
        <taxon>Eukaryota</taxon>
        <taxon>Fungi</taxon>
        <taxon>Fungi incertae sedis</taxon>
        <taxon>Mucoromycota</taxon>
        <taxon>Glomeromycotina</taxon>
        <taxon>Glomeromycetes</taxon>
        <taxon>Diversisporales</taxon>
        <taxon>Gigasporaceae</taxon>
        <taxon>Gigaspora</taxon>
    </lineage>
</organism>
<feature type="non-terminal residue" evidence="1">
    <location>
        <position position="1"/>
    </location>
</feature>
<evidence type="ECO:0000313" key="2">
    <source>
        <dbReference type="Proteomes" id="UP000789901"/>
    </source>
</evidence>
<keyword evidence="2" id="KW-1185">Reference proteome</keyword>
<proteinExistence type="predicted"/>
<comment type="caution">
    <text evidence="1">The sequence shown here is derived from an EMBL/GenBank/DDBJ whole genome shotgun (WGS) entry which is preliminary data.</text>
</comment>
<reference evidence="1 2" key="1">
    <citation type="submission" date="2021-06" db="EMBL/GenBank/DDBJ databases">
        <authorList>
            <person name="Kallberg Y."/>
            <person name="Tangrot J."/>
            <person name="Rosling A."/>
        </authorList>
    </citation>
    <scope>NUCLEOTIDE SEQUENCE [LARGE SCALE GENOMIC DNA]</scope>
    <source>
        <strain evidence="1 2">120-4 pot B 10/14</strain>
    </source>
</reference>
<dbReference type="Proteomes" id="UP000789901">
    <property type="component" value="Unassembled WGS sequence"/>
</dbReference>
<name>A0ABN7V6Q5_GIGMA</name>
<gene>
    <name evidence="1" type="ORF">GMARGA_LOCUS15059</name>
</gene>
<dbReference type="EMBL" id="CAJVQB010010228">
    <property type="protein sequence ID" value="CAG8737877.1"/>
    <property type="molecule type" value="Genomic_DNA"/>
</dbReference>
<protein>
    <submittedName>
        <fullName evidence="1">3027_t:CDS:1</fullName>
    </submittedName>
</protein>
<sequence length="443" mass="51862">HLKKHLLIRRINIQKARSKKKNNRDDIPIIDNAYDLENKEVAETVFEKLIKNALNDMNLNNDEITQSNYTSESETEIIKKSLQWEQKLQETEERIQYLIDTNETSKTDKVKYISVIHYLKLLQNNTPKLEASRIVAHIHNGGEYCAKCIRAWAKKCLEGDPLPLSQCEKHPSKSLLYDKYISLKIANYLQATKFQVNLWLAKEYFEKHIPPELHIDQAQTITLTTSRCCMKKMEFNYKKYKKSVYVNGHKKEDIIVYHREFLQKMEEYDRLIPKWNINCEIYKEPNLLLGEKKHILITYNECVFYANDGTRLGKELHVSEFLTEAIKQLKDEEREARVIVETGGNQDENWDREKLLSQSHYHGTNALVAARMNLYPGVLSLQLELKGMKAVLNERGLWKNGLRANYKIDTYKKGLSSQVANYAVKKYKSHCSISRAELIENSQ</sequence>